<keyword evidence="1" id="KW-0472">Membrane</keyword>
<dbReference type="EMBL" id="VKHS01000353">
    <property type="protein sequence ID" value="MBB0230793.1"/>
    <property type="molecule type" value="Genomic_DNA"/>
</dbReference>
<accession>A0A7W3T4I7</accession>
<sequence length="134" mass="14678">MPRRLRHPVLPPLATLGVGLLGAAYLYRTDPHLPGQWLPRCPFHWLTGLYCPACGGTRMTYDLLHGDVPAAFADNAVLLVLGVPAAAWWGGRWLYEGARGRRYRPRLEGAGTVVVLTIAVLWAVLRNVAGWTPG</sequence>
<feature type="transmembrane region" description="Helical" evidence="1">
    <location>
        <begin position="9"/>
        <end position="27"/>
    </location>
</feature>
<dbReference type="InterPro" id="IPR021215">
    <property type="entry name" value="DUF2752"/>
</dbReference>
<dbReference type="Proteomes" id="UP000530234">
    <property type="component" value="Unassembled WGS sequence"/>
</dbReference>
<gene>
    <name evidence="2" type="ORF">FOE67_15025</name>
</gene>
<keyword evidence="3" id="KW-1185">Reference proteome</keyword>
<keyword evidence="1" id="KW-0812">Transmembrane</keyword>
<evidence type="ECO:0000256" key="1">
    <source>
        <dbReference type="SAM" id="Phobius"/>
    </source>
</evidence>
<comment type="caution">
    <text evidence="2">The sequence shown here is derived from an EMBL/GenBank/DDBJ whole genome shotgun (WGS) entry which is preliminary data.</text>
</comment>
<evidence type="ECO:0000313" key="3">
    <source>
        <dbReference type="Proteomes" id="UP000530234"/>
    </source>
</evidence>
<name>A0A7W3T4I7_9ACTN</name>
<protein>
    <submittedName>
        <fullName evidence="2">DUF2752 domain-containing protein</fullName>
    </submittedName>
</protein>
<reference evidence="3" key="1">
    <citation type="submission" date="2019-10" db="EMBL/GenBank/DDBJ databases">
        <title>Streptomyces sp. nov., a novel actinobacterium isolated from alkaline environment.</title>
        <authorList>
            <person name="Golinska P."/>
        </authorList>
    </citation>
    <scope>NUCLEOTIDE SEQUENCE [LARGE SCALE GENOMIC DNA]</scope>
    <source>
        <strain evidence="3">DSM 42108</strain>
    </source>
</reference>
<organism evidence="2 3">
    <name type="scientific">Streptomyces calidiresistens</name>
    <dbReference type="NCBI Taxonomy" id="1485586"/>
    <lineage>
        <taxon>Bacteria</taxon>
        <taxon>Bacillati</taxon>
        <taxon>Actinomycetota</taxon>
        <taxon>Actinomycetes</taxon>
        <taxon>Kitasatosporales</taxon>
        <taxon>Streptomycetaceae</taxon>
        <taxon>Streptomyces</taxon>
    </lineage>
</organism>
<proteinExistence type="predicted"/>
<evidence type="ECO:0000313" key="2">
    <source>
        <dbReference type="EMBL" id="MBB0230793.1"/>
    </source>
</evidence>
<feature type="transmembrane region" description="Helical" evidence="1">
    <location>
        <begin position="107"/>
        <end position="125"/>
    </location>
</feature>
<dbReference type="Pfam" id="PF10825">
    <property type="entry name" value="DUF2752"/>
    <property type="match status" value="1"/>
</dbReference>
<dbReference type="AlphaFoldDB" id="A0A7W3T4I7"/>
<keyword evidence="1" id="KW-1133">Transmembrane helix</keyword>
<feature type="transmembrane region" description="Helical" evidence="1">
    <location>
        <begin position="76"/>
        <end position="95"/>
    </location>
</feature>